<organism evidence="2 3">
    <name type="scientific">Anaerohalosphaera lusitana</name>
    <dbReference type="NCBI Taxonomy" id="1936003"/>
    <lineage>
        <taxon>Bacteria</taxon>
        <taxon>Pseudomonadati</taxon>
        <taxon>Planctomycetota</taxon>
        <taxon>Phycisphaerae</taxon>
        <taxon>Sedimentisphaerales</taxon>
        <taxon>Anaerohalosphaeraceae</taxon>
        <taxon>Anaerohalosphaera</taxon>
    </lineage>
</organism>
<dbReference type="RefSeq" id="WP_146659592.1">
    <property type="nucleotide sequence ID" value="NZ_CP019791.1"/>
</dbReference>
<accession>A0A1U9NI11</accession>
<evidence type="ECO:0000313" key="3">
    <source>
        <dbReference type="Proteomes" id="UP000189674"/>
    </source>
</evidence>
<dbReference type="Pfam" id="PF18755">
    <property type="entry name" value="RAMA"/>
    <property type="match status" value="1"/>
</dbReference>
<dbReference type="InterPro" id="IPR040843">
    <property type="entry name" value="RAMA"/>
</dbReference>
<keyword evidence="3" id="KW-1185">Reference proteome</keyword>
<name>A0A1U9NI11_9BACT</name>
<evidence type="ECO:0000313" key="2">
    <source>
        <dbReference type="EMBL" id="AQT67388.1"/>
    </source>
</evidence>
<reference evidence="3" key="1">
    <citation type="submission" date="2017-02" db="EMBL/GenBank/DDBJ databases">
        <title>Comparative genomics and description of representatives of a novel lineage of planctomycetes thriving in anoxic sediments.</title>
        <authorList>
            <person name="Spring S."/>
            <person name="Bunk B."/>
            <person name="Sproer C."/>
        </authorList>
    </citation>
    <scope>NUCLEOTIDE SEQUENCE [LARGE SCALE GENOMIC DNA]</scope>
    <source>
        <strain evidence="3">ST-NAGAB-D1</strain>
    </source>
</reference>
<dbReference type="OrthoDB" id="274223at2"/>
<proteinExistence type="predicted"/>
<evidence type="ECO:0000259" key="1">
    <source>
        <dbReference type="Pfam" id="PF18755"/>
    </source>
</evidence>
<dbReference type="AlphaFoldDB" id="A0A1U9NI11"/>
<dbReference type="Proteomes" id="UP000189674">
    <property type="component" value="Chromosome"/>
</dbReference>
<feature type="domain" description="RAMA" evidence="1">
    <location>
        <begin position="4"/>
        <end position="106"/>
    </location>
</feature>
<gene>
    <name evidence="2" type="ORF">STSP2_00532</name>
</gene>
<sequence>MEKRSGIKTYDVSVSDLIDADLLQVRQKLYFRYAPRGMERKTYKAIVLEDGSITTLGQNFSSLSYAAIACIQDAGSERTTTNGWDAWKTKDGCSMAQVREEYLRVKEQQAEEER</sequence>
<protein>
    <recommendedName>
        <fullName evidence="1">RAMA domain-containing protein</fullName>
    </recommendedName>
</protein>
<dbReference type="KEGG" id="alus:STSP2_00532"/>
<dbReference type="EMBL" id="CP019791">
    <property type="protein sequence ID" value="AQT67388.1"/>
    <property type="molecule type" value="Genomic_DNA"/>
</dbReference>